<dbReference type="InterPro" id="IPR019715">
    <property type="entry name" value="Haemolysin_XhlA"/>
</dbReference>
<evidence type="ECO:0000256" key="1">
    <source>
        <dbReference type="SAM" id="Phobius"/>
    </source>
</evidence>
<name>A0A0C7QF23_PARSO</name>
<dbReference type="AlphaFoldDB" id="A0A0C7QF23"/>
<dbReference type="EMBL" id="CEKZ01000001">
    <property type="protein sequence ID" value="CEQ01991.1"/>
    <property type="molecule type" value="Genomic_DNA"/>
</dbReference>
<dbReference type="Pfam" id="PF10779">
    <property type="entry name" value="XhlA"/>
    <property type="match status" value="1"/>
</dbReference>
<dbReference type="Proteomes" id="UP000049127">
    <property type="component" value="Unassembled WGS sequence"/>
</dbReference>
<evidence type="ECO:0000313" key="3">
    <source>
        <dbReference type="Proteomes" id="UP000049127"/>
    </source>
</evidence>
<gene>
    <name evidence="2" type="ORF">R28058_33621</name>
</gene>
<keyword evidence="1" id="KW-1133">Transmembrane helix</keyword>
<evidence type="ECO:0000313" key="2">
    <source>
        <dbReference type="EMBL" id="CEQ01991.1"/>
    </source>
</evidence>
<protein>
    <submittedName>
        <fullName evidence="2">Haemolysin XhlA</fullName>
    </submittedName>
</protein>
<keyword evidence="1" id="KW-0472">Membrane</keyword>
<dbReference type="OrthoDB" id="1707681at2"/>
<accession>A0A0C7QF23</accession>
<reference evidence="2 3" key="1">
    <citation type="submission" date="2015-01" db="EMBL/GenBank/DDBJ databases">
        <authorList>
            <person name="Aslett A.Martin."/>
            <person name="De Silva Nishadi"/>
        </authorList>
    </citation>
    <scope>NUCLEOTIDE SEQUENCE [LARGE SCALE GENOMIC DNA]</scope>
    <source>
        <strain evidence="2 3">R28058</strain>
    </source>
</reference>
<feature type="transmembrane region" description="Helical" evidence="1">
    <location>
        <begin position="54"/>
        <end position="71"/>
    </location>
</feature>
<dbReference type="RefSeq" id="WP_055335491.1">
    <property type="nucleotide sequence ID" value="NZ_CDNF01000003.1"/>
</dbReference>
<keyword evidence="1" id="KW-0812">Transmembrane</keyword>
<organism evidence="2 3">
    <name type="scientific">Paraclostridium sordellii</name>
    <name type="common">Clostridium sordellii</name>
    <dbReference type="NCBI Taxonomy" id="1505"/>
    <lineage>
        <taxon>Bacteria</taxon>
        <taxon>Bacillati</taxon>
        <taxon>Bacillota</taxon>
        <taxon>Clostridia</taxon>
        <taxon>Peptostreptococcales</taxon>
        <taxon>Peptostreptococcaceae</taxon>
        <taxon>Paraclostridium</taxon>
    </lineage>
</organism>
<proteinExistence type="predicted"/>
<sequence length="77" mass="9011">MNNEVTDHMLEAHERRLNNHSERLDKLEQSDAKRDIQIENLCKSIEGLVNTLKWGFGFICSGVIGFFFYAIQNHLFK</sequence>